<keyword evidence="7" id="KW-0548">Nucleotidyltransferase</keyword>
<name>Q83093_9VIRU</name>
<dbReference type="InterPro" id="IPR009003">
    <property type="entry name" value="Peptidase_S1_PA"/>
</dbReference>
<feature type="compositionally biased region" description="Basic residues" evidence="18">
    <location>
        <begin position="506"/>
        <end position="516"/>
    </location>
</feature>
<dbReference type="GO" id="GO:0003968">
    <property type="term" value="F:RNA-directed RNA polymerase activity"/>
    <property type="evidence" value="ECO:0007669"/>
    <property type="project" value="UniProtKB-KW"/>
</dbReference>
<evidence type="ECO:0000256" key="7">
    <source>
        <dbReference type="ARBA" id="ARBA00022695"/>
    </source>
</evidence>
<evidence type="ECO:0000256" key="18">
    <source>
        <dbReference type="SAM" id="MobiDB-lite"/>
    </source>
</evidence>
<evidence type="ECO:0000313" key="21">
    <source>
        <dbReference type="EMBL" id="AAA79988.1"/>
    </source>
</evidence>
<reference evidence="21" key="1">
    <citation type="submission" date="1995-07" db="EMBL/GenBank/DDBJ databases">
        <authorList>
            <person name="Jeffries A.C."/>
            <person name="Rathjen J.P."/>
            <person name="Symons R.H."/>
        </authorList>
    </citation>
    <scope>NUCLEOTIDE SEQUENCE [LARGE SCALE GENOMIC DNA]</scope>
    <source>
        <strain evidence="21">New Zealand isolate</strain>
    </source>
</reference>
<dbReference type="InterPro" id="IPR000382">
    <property type="entry name" value="Peptidase_S39B_luteovirus"/>
</dbReference>
<dbReference type="PROSITE" id="PS51868">
    <property type="entry name" value="PEPTIDASE_S39"/>
    <property type="match status" value="1"/>
</dbReference>
<feature type="domain" description="Peptidase S39" evidence="20">
    <location>
        <begin position="72"/>
        <end position="264"/>
    </location>
</feature>
<dbReference type="PRINTS" id="PR00914">
    <property type="entry name" value="LVIRUSRNAPOL"/>
</dbReference>
<keyword evidence="13" id="KW-0693">Viral RNA replication</keyword>
<dbReference type="GO" id="GO:0000166">
    <property type="term" value="F:nucleotide binding"/>
    <property type="evidence" value="ECO:0007669"/>
    <property type="project" value="UniProtKB-KW"/>
</dbReference>
<keyword evidence="12" id="KW-1043">Host membrane</keyword>
<evidence type="ECO:0000256" key="15">
    <source>
        <dbReference type="ARBA" id="ARBA00023136"/>
    </source>
</evidence>
<keyword evidence="8" id="KW-0547">Nucleotide-binding</keyword>
<keyword evidence="6" id="KW-0812">Transmembrane</keyword>
<feature type="compositionally biased region" description="Low complexity" evidence="18">
    <location>
        <begin position="481"/>
        <end position="501"/>
    </location>
</feature>
<comment type="catalytic activity">
    <reaction evidence="17">
        <text>RNA(n) + a ribonucleoside 5'-triphosphate = RNA(n+1) + diphosphate</text>
        <dbReference type="Rhea" id="RHEA:21248"/>
        <dbReference type="Rhea" id="RHEA-COMP:14527"/>
        <dbReference type="Rhea" id="RHEA-COMP:17342"/>
        <dbReference type="ChEBI" id="CHEBI:33019"/>
        <dbReference type="ChEBI" id="CHEBI:61557"/>
        <dbReference type="ChEBI" id="CHEBI:140395"/>
        <dbReference type="EC" id="2.7.7.48"/>
    </reaction>
</comment>
<evidence type="ECO:0000259" key="19">
    <source>
        <dbReference type="PROSITE" id="PS50507"/>
    </source>
</evidence>
<feature type="region of interest" description="Disordered" evidence="18">
    <location>
        <begin position="437"/>
        <end position="532"/>
    </location>
</feature>
<evidence type="ECO:0000256" key="2">
    <source>
        <dbReference type="ARBA" id="ARBA00022484"/>
    </source>
</evidence>
<evidence type="ECO:0000256" key="12">
    <source>
        <dbReference type="ARBA" id="ARBA00022870"/>
    </source>
</evidence>
<evidence type="ECO:0000256" key="14">
    <source>
        <dbReference type="ARBA" id="ARBA00022989"/>
    </source>
</evidence>
<dbReference type="PROSITE" id="PS50507">
    <property type="entry name" value="RDRP_SSRNA_POS"/>
    <property type="match status" value="1"/>
</dbReference>
<keyword evidence="11" id="KW-0720">Serine protease</keyword>
<dbReference type="GO" id="GO:0039694">
    <property type="term" value="P:viral RNA genome replication"/>
    <property type="evidence" value="ECO:0007669"/>
    <property type="project" value="InterPro"/>
</dbReference>
<feature type="region of interest" description="Disordered" evidence="18">
    <location>
        <begin position="382"/>
        <end position="405"/>
    </location>
</feature>
<keyword evidence="3" id="KW-0191">Covalent protein-RNA linkage</keyword>
<dbReference type="GO" id="GO:0004252">
    <property type="term" value="F:serine-type endopeptidase activity"/>
    <property type="evidence" value="ECO:0007669"/>
    <property type="project" value="InterPro"/>
</dbReference>
<feature type="compositionally biased region" description="Basic and acidic residues" evidence="18">
    <location>
        <begin position="458"/>
        <end position="472"/>
    </location>
</feature>
<dbReference type="Pfam" id="PF02123">
    <property type="entry name" value="RdRP_4"/>
    <property type="match status" value="1"/>
</dbReference>
<dbReference type="GO" id="GO:0006351">
    <property type="term" value="P:DNA-templated transcription"/>
    <property type="evidence" value="ECO:0007669"/>
    <property type="project" value="InterPro"/>
</dbReference>
<keyword evidence="2" id="KW-0696">RNA-directed RNA polymerase</keyword>
<evidence type="ECO:0000256" key="3">
    <source>
        <dbReference type="ARBA" id="ARBA00022520"/>
    </source>
</evidence>
<dbReference type="SUPFAM" id="SSF50494">
    <property type="entry name" value="Trypsin-like serine proteases"/>
    <property type="match status" value="1"/>
</dbReference>
<feature type="compositionally biased region" description="Polar residues" evidence="18">
    <location>
        <begin position="393"/>
        <end position="405"/>
    </location>
</feature>
<organism evidence="21">
    <name type="scientific">Lucerne transient streak virus</name>
    <dbReference type="NCBI Taxonomy" id="12470"/>
    <lineage>
        <taxon>Viruses</taxon>
        <taxon>Riboviria</taxon>
        <taxon>Orthornavirae</taxon>
        <taxon>Pisuviricota</taxon>
        <taxon>Pisoniviricetes</taxon>
        <taxon>Sobelivirales</taxon>
        <taxon>Solemoviridae</taxon>
        <taxon>Sobemovirus</taxon>
        <taxon>Sobemovirus LTSV</taxon>
    </lineage>
</organism>
<dbReference type="InterPro" id="IPR043504">
    <property type="entry name" value="Peptidase_S1_PA_chymotrypsin"/>
</dbReference>
<keyword evidence="14" id="KW-1133">Transmembrane helix</keyword>
<dbReference type="InterPro" id="IPR043502">
    <property type="entry name" value="DNA/RNA_pol_sf"/>
</dbReference>
<keyword evidence="5" id="KW-0808">Transferase</keyword>
<evidence type="ECO:0000256" key="13">
    <source>
        <dbReference type="ARBA" id="ARBA00022953"/>
    </source>
</evidence>
<feature type="compositionally biased region" description="Basic and acidic residues" evidence="18">
    <location>
        <begin position="859"/>
        <end position="886"/>
    </location>
</feature>
<feature type="region of interest" description="Disordered" evidence="18">
    <location>
        <begin position="859"/>
        <end position="919"/>
    </location>
</feature>
<evidence type="ECO:0000256" key="6">
    <source>
        <dbReference type="ARBA" id="ARBA00022692"/>
    </source>
</evidence>
<keyword evidence="9" id="KW-0688">Ribosomal frameshifting</keyword>
<proteinExistence type="predicted"/>
<dbReference type="GO" id="GO:0006508">
    <property type="term" value="P:proteolysis"/>
    <property type="evidence" value="ECO:0007669"/>
    <property type="project" value="UniProtKB-KW"/>
</dbReference>
<dbReference type="GO" id="GO:0033644">
    <property type="term" value="C:host cell membrane"/>
    <property type="evidence" value="ECO:0007669"/>
    <property type="project" value="UniProtKB-SubCell"/>
</dbReference>
<feature type="domain" description="RdRp catalytic" evidence="19">
    <location>
        <begin position="662"/>
        <end position="776"/>
    </location>
</feature>
<evidence type="ECO:0000259" key="20">
    <source>
        <dbReference type="PROSITE" id="PS51868"/>
    </source>
</evidence>
<sequence>MLLNSVEVRDETPPGMFINLVGEPKLIPEKGIVMDGVGEDGKVCKVIVNPQWWRFLPGSAISKNGEDEAAVLDSVYSSVLTGTEPASLVLLKSGSQTVGFGARVSYEGCSDYLLTAHHVIEPHEKLDLCKRGKVIPDLDLTTTYDCEDKFAEFAMIKVPSNYWSRLGVGVAKLSALSKKSTVSLYGGTSSTGLTCSSGFAYKGKSGYAIIHEASTTKGWSGTPLYVGNNIVGVHTGCGKAGETNRGTNVRVLLDLSSGYESDFSEISYGEIDLDNFRLRPNRQEYLPVTIKGKGRYLLGDTDFVAMTEARVKRVDDWEALKDAEGPGGVKWSDWADEETSWIGRKMNNIYKAGVETIDLWKGTDEPVESETTSQLLRHLNCQGAGTPEGVAPPSSTLQSTDGNNPSLSPHGVCLFPKLEDRIVNLEKLVEKLLETLSSRQVKSSQSSNSTAGLSEVVGQKEDPSSSKPDGFDRPAPPPTSPSQSESSPQNTQPQQSTESSGGQSGVKKKSQRRRGKSERQKSTQKPPQVPLSVLGQSNAEVLSRHGDLVYIAVAERLIALSEADLEAHPKPSDLVRLGLCDPVRLFVKNEPHPANKVREGRFRLISSVSLVDQLVERLLFGPQNKAEIALWQSVPSKPGMGLSQKWQFEALWKDLQIKHASAPAAEADISGFDWSVQKWELEADVCMRIERGNFPARMRKAALNRFKCFANAVFQLSNGELIEQGLPGLMKSGSYCTSSTNSRIRCLMAEIIQAPWCIAMGDDSVEGYVEGARELYEELGHTCKDYIPCAAEGEILKEVNFCSHSIAADRCYLQSWAKTLFRYLEHPDDFEELAVELQGCQWPRIYKYLRRIGRVSDKIPEPREENGREDEKSKQKEEEEQQRTEEDYGTQQAASYCSEGHDPSRYFGGGEEVFPCNPL</sequence>
<comment type="function">
    <text evidence="16">Covalently attached to the 5' extremity of the genomic and subgenomic RNAs. It may serve as a primer for the replicase.</text>
</comment>
<evidence type="ECO:0000256" key="8">
    <source>
        <dbReference type="ARBA" id="ARBA00022741"/>
    </source>
</evidence>
<evidence type="ECO:0000256" key="16">
    <source>
        <dbReference type="ARBA" id="ARBA00029410"/>
    </source>
</evidence>
<dbReference type="CDD" id="cd23180">
    <property type="entry name" value="ps-ssRNAv_Solemoviridae_RdRp"/>
    <property type="match status" value="1"/>
</dbReference>
<dbReference type="SUPFAM" id="SSF56672">
    <property type="entry name" value="DNA/RNA polymerases"/>
    <property type="match status" value="1"/>
</dbReference>
<dbReference type="GO" id="GO:0003723">
    <property type="term" value="F:RNA binding"/>
    <property type="evidence" value="ECO:0007669"/>
    <property type="project" value="InterPro"/>
</dbReference>
<dbReference type="GO" id="GO:0075523">
    <property type="term" value="P:viral translational frameshifting"/>
    <property type="evidence" value="ECO:0007669"/>
    <property type="project" value="UniProtKB-KW"/>
</dbReference>
<dbReference type="GO" id="GO:0016020">
    <property type="term" value="C:membrane"/>
    <property type="evidence" value="ECO:0007669"/>
    <property type="project" value="InterPro"/>
</dbReference>
<evidence type="ECO:0000256" key="17">
    <source>
        <dbReference type="ARBA" id="ARBA00048744"/>
    </source>
</evidence>
<dbReference type="InterPro" id="IPR007094">
    <property type="entry name" value="RNA-dir_pol_PSvirus"/>
</dbReference>
<dbReference type="InterPro" id="IPR001795">
    <property type="entry name" value="RNA-dir_pol_luteovirus"/>
</dbReference>
<keyword evidence="15" id="KW-0472">Membrane</keyword>
<dbReference type="Gene3D" id="2.40.10.10">
    <property type="entry name" value="Trypsin-like serine proteases"/>
    <property type="match status" value="2"/>
</dbReference>
<feature type="compositionally biased region" description="Low complexity" evidence="18">
    <location>
        <begin position="437"/>
        <end position="449"/>
    </location>
</feature>
<evidence type="ECO:0000256" key="4">
    <source>
        <dbReference type="ARBA" id="ARBA00022670"/>
    </source>
</evidence>
<dbReference type="EMBL" id="U31286">
    <property type="protein sequence ID" value="AAA79988.1"/>
    <property type="molecule type" value="Genomic_RNA"/>
</dbReference>
<accession>Q83093</accession>
<evidence type="ECO:0000256" key="1">
    <source>
        <dbReference type="ARBA" id="ARBA00004301"/>
    </source>
</evidence>
<keyword evidence="10" id="KW-0378">Hydrolase</keyword>
<evidence type="ECO:0000256" key="10">
    <source>
        <dbReference type="ARBA" id="ARBA00022801"/>
    </source>
</evidence>
<evidence type="ECO:0000256" key="5">
    <source>
        <dbReference type="ARBA" id="ARBA00022679"/>
    </source>
</evidence>
<keyword evidence="4" id="KW-0645">Protease</keyword>
<comment type="subcellular location">
    <subcellularLocation>
        <location evidence="1">Host membrane</location>
        <topology evidence="1">Multi-pass membrane protein</topology>
    </subcellularLocation>
</comment>
<dbReference type="Proteomes" id="UP000232518">
    <property type="component" value="Segment"/>
</dbReference>
<protein>
    <submittedName>
        <fullName evidence="21">Polyprotein</fullName>
    </submittedName>
</protein>
<evidence type="ECO:0000256" key="9">
    <source>
        <dbReference type="ARBA" id="ARBA00022758"/>
    </source>
</evidence>
<evidence type="ECO:0000256" key="11">
    <source>
        <dbReference type="ARBA" id="ARBA00022825"/>
    </source>
</evidence>
<dbReference type="Pfam" id="PF02122">
    <property type="entry name" value="Peptidase_S39"/>
    <property type="match status" value="1"/>
</dbReference>